<feature type="transmembrane region" description="Helical" evidence="5">
    <location>
        <begin position="121"/>
        <end position="140"/>
    </location>
</feature>
<comment type="subcellular location">
    <subcellularLocation>
        <location evidence="1">Membrane</location>
        <topology evidence="1">Multi-pass membrane protein</topology>
    </subcellularLocation>
</comment>
<evidence type="ECO:0008006" key="8">
    <source>
        <dbReference type="Google" id="ProtNLM"/>
    </source>
</evidence>
<proteinExistence type="predicted"/>
<feature type="transmembrane region" description="Helical" evidence="5">
    <location>
        <begin position="413"/>
        <end position="433"/>
    </location>
</feature>
<feature type="transmembrane region" description="Helical" evidence="5">
    <location>
        <begin position="27"/>
        <end position="45"/>
    </location>
</feature>
<dbReference type="InterPro" id="IPR009447">
    <property type="entry name" value="PIGW/GWT1"/>
</dbReference>
<feature type="transmembrane region" description="Helical" evidence="5">
    <location>
        <begin position="245"/>
        <end position="263"/>
    </location>
</feature>
<feature type="transmembrane region" description="Helical" evidence="5">
    <location>
        <begin position="269"/>
        <end position="290"/>
    </location>
</feature>
<dbReference type="GO" id="GO:0032216">
    <property type="term" value="F:glucosaminyl-phosphatidylinositol O-acyltransferase activity"/>
    <property type="evidence" value="ECO:0007669"/>
    <property type="project" value="TreeGrafter"/>
</dbReference>
<feature type="transmembrane region" description="Helical" evidence="5">
    <location>
        <begin position="381"/>
        <end position="401"/>
    </location>
</feature>
<feature type="transmembrane region" description="Helical" evidence="5">
    <location>
        <begin position="206"/>
        <end position="225"/>
    </location>
</feature>
<dbReference type="GO" id="GO:0006506">
    <property type="term" value="P:GPI anchor biosynthetic process"/>
    <property type="evidence" value="ECO:0007669"/>
    <property type="project" value="InterPro"/>
</dbReference>
<comment type="caution">
    <text evidence="6">The sequence shown here is derived from an EMBL/GenBank/DDBJ whole genome shotgun (WGS) entry which is preliminary data.</text>
</comment>
<dbReference type="PANTHER" id="PTHR20661">
    <property type="entry name" value="PHOSPHATIDYLINOSITOL-GLYCAN BIOSYNTHESIS CLASS W PROTEIN"/>
    <property type="match status" value="1"/>
</dbReference>
<protein>
    <recommendedName>
        <fullName evidence="8">GPI-anchored wall transfer protein</fullName>
    </recommendedName>
</protein>
<evidence type="ECO:0000256" key="2">
    <source>
        <dbReference type="ARBA" id="ARBA00022692"/>
    </source>
</evidence>
<dbReference type="EMBL" id="BNCQ01000048">
    <property type="protein sequence ID" value="GIM13337.1"/>
    <property type="molecule type" value="Genomic_DNA"/>
</dbReference>
<feature type="transmembrane region" description="Helical" evidence="5">
    <location>
        <begin position="311"/>
        <end position="335"/>
    </location>
</feature>
<evidence type="ECO:0000313" key="6">
    <source>
        <dbReference type="EMBL" id="GIM13337.1"/>
    </source>
</evidence>
<evidence type="ECO:0000256" key="5">
    <source>
        <dbReference type="SAM" id="Phobius"/>
    </source>
</evidence>
<feature type="transmembrane region" description="Helical" evidence="5">
    <location>
        <begin position="57"/>
        <end position="76"/>
    </location>
</feature>
<sequence length="605" mass="63942">MHHMAPHANLKAAKEAFVASLSGTSKLEIFAIVATISLSIVVCEHAKASKQHMVTRFALEMLLIIYPQLLICTGALPLWPTLFLLVLAASACCFWDIAHPYRAANPDLQGVGDLAGRRKSFVGIFRGALMAATCLCILAVDFRAFPRRYAKTEAYGTGYMDGGVGGVVLAAGLVSPAAGLAHQPPGGADGSDVKDGGTRWWRPPPLWRRLLNGLRAATVCWLLGLGRLVTTRAVDYQEHVGEYGVHWNFFWTIAVLALLGHAVALPPPLLAPVAIGLTLGHQAVLSWGGLGPWVMSEERGDDMISLNKEGIVSCVGFWALYLWGAALAHALHISVQPAVRDMRRRGSAASLKGGGGGGGGGSASDGGTSDAIAIAAPLVRWWAQFVLLDVLLWVAVAALEAKVEPISRRSCNAAYIVWIVAQCLAGMLPLALWQTLTCAASAVSTQRERHRDGCGAEGSSNGQAVDAVPEGHYGKRAPSWENVDAGTNSGSCVGDAEPPGLIPAISSFPSHSLRRNADEKTVSAAPLGGDTQMRMGKAGPHVLQAINSNQLAIFLAANLLTGAINLSLNTLQVADWPARALLGTYMTGVCGLALMLESRGWRFKL</sequence>
<evidence type="ECO:0000256" key="4">
    <source>
        <dbReference type="ARBA" id="ARBA00023136"/>
    </source>
</evidence>
<dbReference type="PANTHER" id="PTHR20661:SF0">
    <property type="entry name" value="PHOSPHATIDYLINOSITOL-GLYCAN BIOSYNTHESIS CLASS W PROTEIN"/>
    <property type="match status" value="1"/>
</dbReference>
<keyword evidence="4 5" id="KW-0472">Membrane</keyword>
<dbReference type="GO" id="GO:0072659">
    <property type="term" value="P:protein localization to plasma membrane"/>
    <property type="evidence" value="ECO:0007669"/>
    <property type="project" value="TreeGrafter"/>
</dbReference>
<dbReference type="GO" id="GO:0005783">
    <property type="term" value="C:endoplasmic reticulum"/>
    <property type="evidence" value="ECO:0007669"/>
    <property type="project" value="TreeGrafter"/>
</dbReference>
<organism evidence="6 7">
    <name type="scientific">Volvox reticuliferus</name>
    <dbReference type="NCBI Taxonomy" id="1737510"/>
    <lineage>
        <taxon>Eukaryota</taxon>
        <taxon>Viridiplantae</taxon>
        <taxon>Chlorophyta</taxon>
        <taxon>core chlorophytes</taxon>
        <taxon>Chlorophyceae</taxon>
        <taxon>CS clade</taxon>
        <taxon>Chlamydomonadales</taxon>
        <taxon>Volvocaceae</taxon>
        <taxon>Volvox</taxon>
    </lineage>
</organism>
<keyword evidence="3 5" id="KW-1133">Transmembrane helix</keyword>
<evidence type="ECO:0000256" key="3">
    <source>
        <dbReference type="ARBA" id="ARBA00022989"/>
    </source>
</evidence>
<gene>
    <name evidence="6" type="ORF">Vretimale_16460</name>
</gene>
<keyword evidence="2 5" id="KW-0812">Transmembrane</keyword>
<dbReference type="GO" id="GO:0016020">
    <property type="term" value="C:membrane"/>
    <property type="evidence" value="ECO:0007669"/>
    <property type="project" value="UniProtKB-SubCell"/>
</dbReference>
<evidence type="ECO:0000256" key="1">
    <source>
        <dbReference type="ARBA" id="ARBA00004141"/>
    </source>
</evidence>
<evidence type="ECO:0000313" key="7">
    <source>
        <dbReference type="Proteomes" id="UP000722791"/>
    </source>
</evidence>
<accession>A0A8J4LWT5</accession>
<dbReference type="AlphaFoldDB" id="A0A8J4LWT5"/>
<name>A0A8J4LWT5_9CHLO</name>
<reference evidence="6" key="1">
    <citation type="journal article" date="2021" name="Proc. Natl. Acad. Sci. U.S.A.">
        <title>Three genomes in the algal genus Volvox reveal the fate of a haploid sex-determining region after a transition to homothallism.</title>
        <authorList>
            <person name="Yamamoto K."/>
            <person name="Hamaji T."/>
            <person name="Kawai-Toyooka H."/>
            <person name="Matsuzaki R."/>
            <person name="Takahashi F."/>
            <person name="Nishimura Y."/>
            <person name="Kawachi M."/>
            <person name="Noguchi H."/>
            <person name="Minakuchi Y."/>
            <person name="Umen J.G."/>
            <person name="Toyoda A."/>
            <person name="Nozaki H."/>
        </authorList>
    </citation>
    <scope>NUCLEOTIDE SEQUENCE</scope>
    <source>
        <strain evidence="6">NIES-3785</strain>
    </source>
</reference>
<dbReference type="Pfam" id="PF06423">
    <property type="entry name" value="GWT1"/>
    <property type="match status" value="2"/>
</dbReference>
<dbReference type="Proteomes" id="UP000722791">
    <property type="component" value="Unassembled WGS sequence"/>
</dbReference>